<dbReference type="GeneID" id="9939930"/>
<dbReference type="EMBL" id="JH712097">
    <property type="protein sequence ID" value="EFO25949.1"/>
    <property type="molecule type" value="Genomic_DNA"/>
</dbReference>
<sequence>MAVIGRNSAEVSRFRINDLQRACIFDFLFTQKVSWTSHLRTVIKKSVIQVPHVSFLFSHPTPVLADIASKNKGTIIPFVESQTSLFYMLMSSYGSDNKEPYTNRRSIRMLIVVIIKTTQGLSHLRKRRVLSPNSFCKCVIE</sequence>
<feature type="non-terminal residue" evidence="1">
    <location>
        <position position="141"/>
    </location>
</feature>
<accession>A0A1S0U6I0</accession>
<dbReference type="CTD" id="9939930"/>
<dbReference type="AlphaFoldDB" id="A0A1S0U6I0"/>
<dbReference type="KEGG" id="loa:LOAG_02544"/>
<dbReference type="RefSeq" id="XP_003138129.1">
    <property type="nucleotide sequence ID" value="XM_003138081.1"/>
</dbReference>
<proteinExistence type="predicted"/>
<evidence type="ECO:0000313" key="1">
    <source>
        <dbReference type="EMBL" id="EFO25949.1"/>
    </source>
</evidence>
<organism evidence="1">
    <name type="scientific">Loa loa</name>
    <name type="common">Eye worm</name>
    <name type="synonym">Filaria loa</name>
    <dbReference type="NCBI Taxonomy" id="7209"/>
    <lineage>
        <taxon>Eukaryota</taxon>
        <taxon>Metazoa</taxon>
        <taxon>Ecdysozoa</taxon>
        <taxon>Nematoda</taxon>
        <taxon>Chromadorea</taxon>
        <taxon>Rhabditida</taxon>
        <taxon>Spirurina</taxon>
        <taxon>Spiruromorpha</taxon>
        <taxon>Filarioidea</taxon>
        <taxon>Onchocercidae</taxon>
        <taxon>Loa</taxon>
    </lineage>
</organism>
<protein>
    <submittedName>
        <fullName evidence="1">Uncharacterized protein</fullName>
    </submittedName>
</protein>
<dbReference type="InParanoid" id="A0A1S0U6I0"/>
<name>A0A1S0U6I0_LOALO</name>
<gene>
    <name evidence="1" type="ORF">LOAG_02544</name>
</gene>
<reference evidence="1" key="1">
    <citation type="submission" date="2012-04" db="EMBL/GenBank/DDBJ databases">
        <title>The Genome Sequence of Loa loa.</title>
        <authorList>
            <consortium name="The Broad Institute Genome Sequencing Platform"/>
            <consortium name="Broad Institute Genome Sequencing Center for Infectious Disease"/>
            <person name="Nutman T.B."/>
            <person name="Fink D.L."/>
            <person name="Russ C."/>
            <person name="Young S."/>
            <person name="Zeng Q."/>
            <person name="Gargeya S."/>
            <person name="Alvarado L."/>
            <person name="Berlin A."/>
            <person name="Chapman S.B."/>
            <person name="Chen Z."/>
            <person name="Freedman E."/>
            <person name="Gellesch M."/>
            <person name="Goldberg J."/>
            <person name="Griggs A."/>
            <person name="Gujja S."/>
            <person name="Heilman E.R."/>
            <person name="Heiman D."/>
            <person name="Howarth C."/>
            <person name="Mehta T."/>
            <person name="Neiman D."/>
            <person name="Pearson M."/>
            <person name="Roberts A."/>
            <person name="Saif S."/>
            <person name="Shea T."/>
            <person name="Shenoy N."/>
            <person name="Sisk P."/>
            <person name="Stolte C."/>
            <person name="Sykes S."/>
            <person name="White J."/>
            <person name="Yandava C."/>
            <person name="Haas B."/>
            <person name="Henn M.R."/>
            <person name="Nusbaum C."/>
            <person name="Birren B."/>
        </authorList>
    </citation>
    <scope>NUCLEOTIDE SEQUENCE [LARGE SCALE GENOMIC DNA]</scope>
</reference>